<protein>
    <submittedName>
        <fullName evidence="4">Phage Terminase</fullName>
    </submittedName>
</protein>
<feature type="region of interest" description="Disordered" evidence="1">
    <location>
        <begin position="500"/>
        <end position="519"/>
    </location>
</feature>
<dbReference type="InterPro" id="IPR046462">
    <property type="entry name" value="TerL_nuclease"/>
</dbReference>
<evidence type="ECO:0000313" key="5">
    <source>
        <dbReference type="Proteomes" id="UP000315082"/>
    </source>
</evidence>
<evidence type="ECO:0000256" key="1">
    <source>
        <dbReference type="SAM" id="MobiDB-lite"/>
    </source>
</evidence>
<dbReference type="Pfam" id="PF03354">
    <property type="entry name" value="TerL_ATPase"/>
    <property type="match status" value="1"/>
</dbReference>
<sequence length="552" mass="62845">MLGGCWFSQHRADHWLDFADKYGTLTEGAWLGQKFDLLDWQAEDTSRLFGWQKHSPEWGYPVRRFKFWYEEVPKKNGKTPLLALIGNYLFFGDSFGRQINLFTCATTRKQAERLLKHSVRQVKNAPELAAYTQIRKLEGFLSLQFGDNEWFVTSSDPDSADGVNGHCLADEVHRWRGYQFFNTLRWMLASQPEGLFAAITTAGNDPDTVCRQLHDKTLAIDAGTQTDEAFLGKIYAADPADDPHAEATWFKANPSLGKSAEAPLKLSSFRQDYETAKVDPTQWHDWLQLRLNLWQTNQDSWLGKALPFGLASWDAGELKRSESKDRDPIDCYEDFTLESLHGMPCVLGFDGATVRDTTAAVLSFVDPDQPDIVRVTPKFWLPENTAIKQQETIPYREWIADGLIKTTPGDAVDFRTILDDLIDWLEPFRCHRLYFDPNFQAEWLTQELADATGAERVGFPQTFVGYGPVIRIAETMMIRRQLRHNGHRVLTWQLGNTTARTNANGDKRPVKPPEGEKKKIDGSCAMLMSLQDVVTGDGELADYYDDHDVEVL</sequence>
<dbReference type="Proteomes" id="UP000315082">
    <property type="component" value="Chromosome"/>
</dbReference>
<dbReference type="GO" id="GO:0004519">
    <property type="term" value="F:endonuclease activity"/>
    <property type="evidence" value="ECO:0007669"/>
    <property type="project" value="InterPro"/>
</dbReference>
<feature type="domain" description="Terminase large subunit-like endonuclease" evidence="3">
    <location>
        <begin position="226"/>
        <end position="532"/>
    </location>
</feature>
<gene>
    <name evidence="4" type="ORF">Poly24_08740</name>
</gene>
<reference evidence="4 5" key="1">
    <citation type="submission" date="2019-02" db="EMBL/GenBank/DDBJ databases">
        <title>Deep-cultivation of Planctomycetes and their phenomic and genomic characterization uncovers novel biology.</title>
        <authorList>
            <person name="Wiegand S."/>
            <person name="Jogler M."/>
            <person name="Boedeker C."/>
            <person name="Pinto D."/>
            <person name="Vollmers J."/>
            <person name="Rivas-Marin E."/>
            <person name="Kohn T."/>
            <person name="Peeters S.H."/>
            <person name="Heuer A."/>
            <person name="Rast P."/>
            <person name="Oberbeckmann S."/>
            <person name="Bunk B."/>
            <person name="Jeske O."/>
            <person name="Meyerdierks A."/>
            <person name="Storesund J.E."/>
            <person name="Kallscheuer N."/>
            <person name="Luecker S."/>
            <person name="Lage O.M."/>
            <person name="Pohl T."/>
            <person name="Merkel B.J."/>
            <person name="Hornburger P."/>
            <person name="Mueller R.-W."/>
            <person name="Bruemmer F."/>
            <person name="Labrenz M."/>
            <person name="Spormann A.M."/>
            <person name="Op den Camp H."/>
            <person name="Overmann J."/>
            <person name="Amann R."/>
            <person name="Jetten M.S.M."/>
            <person name="Mascher T."/>
            <person name="Medema M.H."/>
            <person name="Devos D.P."/>
            <person name="Kaster A.-K."/>
            <person name="Ovreas L."/>
            <person name="Rohde M."/>
            <person name="Galperin M.Y."/>
            <person name="Jogler C."/>
        </authorList>
    </citation>
    <scope>NUCLEOTIDE SEQUENCE [LARGE SCALE GENOMIC DNA]</scope>
    <source>
        <strain evidence="4 5">Poly24</strain>
    </source>
</reference>
<dbReference type="EMBL" id="CP036348">
    <property type="protein sequence ID" value="QDV67182.1"/>
    <property type="molecule type" value="Genomic_DNA"/>
</dbReference>
<evidence type="ECO:0000259" key="2">
    <source>
        <dbReference type="Pfam" id="PF03354"/>
    </source>
</evidence>
<organism evidence="4 5">
    <name type="scientific">Rosistilla carotiformis</name>
    <dbReference type="NCBI Taxonomy" id="2528017"/>
    <lineage>
        <taxon>Bacteria</taxon>
        <taxon>Pseudomonadati</taxon>
        <taxon>Planctomycetota</taxon>
        <taxon>Planctomycetia</taxon>
        <taxon>Pirellulales</taxon>
        <taxon>Pirellulaceae</taxon>
        <taxon>Rosistilla</taxon>
    </lineage>
</organism>
<name>A0A518JNR4_9BACT</name>
<dbReference type="PANTHER" id="PTHR41287">
    <property type="match status" value="1"/>
</dbReference>
<feature type="compositionally biased region" description="Basic and acidic residues" evidence="1">
    <location>
        <begin position="505"/>
        <end position="519"/>
    </location>
</feature>
<dbReference type="Gene3D" id="3.40.50.300">
    <property type="entry name" value="P-loop containing nucleotide triphosphate hydrolases"/>
    <property type="match status" value="1"/>
</dbReference>
<dbReference type="InterPro" id="IPR046461">
    <property type="entry name" value="TerL_ATPase"/>
</dbReference>
<dbReference type="InterPro" id="IPR005021">
    <property type="entry name" value="Terminase_largesu-like"/>
</dbReference>
<dbReference type="AlphaFoldDB" id="A0A518JNR4"/>
<dbReference type="PANTHER" id="PTHR41287:SF1">
    <property type="entry name" value="PROTEIN YMFN"/>
    <property type="match status" value="1"/>
</dbReference>
<dbReference type="InterPro" id="IPR027417">
    <property type="entry name" value="P-loop_NTPase"/>
</dbReference>
<evidence type="ECO:0000313" key="4">
    <source>
        <dbReference type="EMBL" id="QDV67182.1"/>
    </source>
</evidence>
<keyword evidence="5" id="KW-1185">Reference proteome</keyword>
<dbReference type="KEGG" id="rcf:Poly24_08740"/>
<proteinExistence type="predicted"/>
<feature type="domain" description="Terminase large subunit-like ATPase" evidence="2">
    <location>
        <begin position="40"/>
        <end position="214"/>
    </location>
</feature>
<accession>A0A518JNR4</accession>
<evidence type="ECO:0000259" key="3">
    <source>
        <dbReference type="Pfam" id="PF20441"/>
    </source>
</evidence>
<dbReference type="Pfam" id="PF20441">
    <property type="entry name" value="TerL_nuclease"/>
    <property type="match status" value="1"/>
</dbReference>